<sequence>MILSEPLFAIVRIVCSHLSELHPYSFLLEDEVEDPKWVDTLKETFE</sequence>
<evidence type="ECO:0000313" key="2">
    <source>
        <dbReference type="Proteomes" id="UP001500936"/>
    </source>
</evidence>
<dbReference type="EMBL" id="BAABHB010000008">
    <property type="protein sequence ID" value="GAA4411301.1"/>
    <property type="molecule type" value="Genomic_DNA"/>
</dbReference>
<organism evidence="1 2">
    <name type="scientific">Nibrella viscosa</name>
    <dbReference type="NCBI Taxonomy" id="1084524"/>
    <lineage>
        <taxon>Bacteria</taxon>
        <taxon>Pseudomonadati</taxon>
        <taxon>Bacteroidota</taxon>
        <taxon>Cytophagia</taxon>
        <taxon>Cytophagales</taxon>
        <taxon>Spirosomataceae</taxon>
        <taxon>Nibrella</taxon>
    </lineage>
</organism>
<protein>
    <submittedName>
        <fullName evidence="1">Uncharacterized protein</fullName>
    </submittedName>
</protein>
<evidence type="ECO:0000313" key="1">
    <source>
        <dbReference type="EMBL" id="GAA4411301.1"/>
    </source>
</evidence>
<accession>A0ABP8KNV7</accession>
<proteinExistence type="predicted"/>
<dbReference type="Proteomes" id="UP001500936">
    <property type="component" value="Unassembled WGS sequence"/>
</dbReference>
<gene>
    <name evidence="1" type="ORF">GCM10023187_36930</name>
</gene>
<reference evidence="2" key="1">
    <citation type="journal article" date="2019" name="Int. J. Syst. Evol. Microbiol.">
        <title>The Global Catalogue of Microorganisms (GCM) 10K type strain sequencing project: providing services to taxonomists for standard genome sequencing and annotation.</title>
        <authorList>
            <consortium name="The Broad Institute Genomics Platform"/>
            <consortium name="The Broad Institute Genome Sequencing Center for Infectious Disease"/>
            <person name="Wu L."/>
            <person name="Ma J."/>
        </authorList>
    </citation>
    <scope>NUCLEOTIDE SEQUENCE [LARGE SCALE GENOMIC DNA]</scope>
    <source>
        <strain evidence="2">JCM 17925</strain>
    </source>
</reference>
<comment type="caution">
    <text evidence="1">The sequence shown here is derived from an EMBL/GenBank/DDBJ whole genome shotgun (WGS) entry which is preliminary data.</text>
</comment>
<keyword evidence="2" id="KW-1185">Reference proteome</keyword>
<dbReference type="RefSeq" id="WP_345269388.1">
    <property type="nucleotide sequence ID" value="NZ_BAABHB010000008.1"/>
</dbReference>
<name>A0ABP8KNV7_9BACT</name>